<protein>
    <submittedName>
        <fullName evidence="1">Unnamed protein product</fullName>
    </submittedName>
</protein>
<name>A0ACB5TN09_CANBO</name>
<evidence type="ECO:0000313" key="2">
    <source>
        <dbReference type="Proteomes" id="UP001165101"/>
    </source>
</evidence>
<proteinExistence type="predicted"/>
<organism evidence="1 2">
    <name type="scientific">Candida boidinii</name>
    <name type="common">Yeast</name>
    <dbReference type="NCBI Taxonomy" id="5477"/>
    <lineage>
        <taxon>Eukaryota</taxon>
        <taxon>Fungi</taxon>
        <taxon>Dikarya</taxon>
        <taxon>Ascomycota</taxon>
        <taxon>Saccharomycotina</taxon>
        <taxon>Pichiomycetes</taxon>
        <taxon>Pichiales</taxon>
        <taxon>Pichiaceae</taxon>
        <taxon>Ogataea</taxon>
        <taxon>Ogataea/Candida clade</taxon>
    </lineage>
</organism>
<accession>A0ACB5TN09</accession>
<comment type="caution">
    <text evidence="1">The sequence shown here is derived from an EMBL/GenBank/DDBJ whole genome shotgun (WGS) entry which is preliminary data.</text>
</comment>
<evidence type="ECO:0000313" key="1">
    <source>
        <dbReference type="EMBL" id="GME91463.1"/>
    </source>
</evidence>
<reference evidence="1" key="1">
    <citation type="submission" date="2023-04" db="EMBL/GenBank/DDBJ databases">
        <title>Candida boidinii NBRC 1967.</title>
        <authorList>
            <person name="Ichikawa N."/>
            <person name="Sato H."/>
            <person name="Tonouchi N."/>
        </authorList>
    </citation>
    <scope>NUCLEOTIDE SEQUENCE</scope>
    <source>
        <strain evidence="1">NBRC 1967</strain>
    </source>
</reference>
<gene>
    <name evidence="1" type="ORF">Cboi01_000230700</name>
</gene>
<dbReference type="Proteomes" id="UP001165101">
    <property type="component" value="Unassembled WGS sequence"/>
</dbReference>
<sequence length="949" mass="108221">MSKHFNSKLTLSPNINSNRSGISEVGGSEVGSGRSTSSASSVNDKVFSTSALNINNSLTKTSKCLDSVDSDDDEENVKPPALSQYAMALLQQINTKSQIKFSDREITNLETEHNTFENDQQSPARHEIENIQIPDANKNNHSTNHVQFNKNIEIDDGAVKPTFRKSIRSSTGVRRSDGLGDSQDRPSSTLRYSRMIGRFGLGVPKRMTDSNSDDEIILNDENNDTKKADSNSIRRMTVTGTNLNTVTNTATASNSSDFFSRSRRTTLTTYETHSRLQKEIIHDEKSHISPMAVDTEVSKSHYPDISKERTPPRNHSTSPSHKRNNNNQTPYSRRHSSVKGAVSQFVEQNPENKENVYNYHSYEEIGYKDDIHNKSRTALKVQNIDNVYDSPEMPRRIQSPVSQSRFAQMEELDLSKLLHPSMVNKLSDIEDSHISGYNSSNRETQINDSPTKLRRQLESDNNRLYYRQSDSQMKKEQRRITSINNIPDIHTDNNNKLKEKFYNSSFSKNSENSDFRHIELFLKEREEERDRHKEEQLAKLKVQEQEERIKRYKEKQQQQQQQIEAHQRLQYMDQKENRIFADTKSRTASLSTTKIELKNNENLRESTNVVLINEQKYECLEQIGKGGSSKVFKSRIVGTKKVCALKVVTFDEFDDSAIAGFKREIDILKHLRNEERVVKLIDYTLGNGSLLVAMECGEIDLAHVLANRINSPLDVGFIRYHATELFKCVAAVHDAGIVHSDLKPANFLFVKGVLKLIDFGISNALSDHTMNVYRECQMGTPNYMAPETLIEVNNTLRLNKDSNGESTDNSTWKVGKPADIWSCGCILYQMVYGKPPYASYNGNQRLLAITNSNVEIAYPRVNANGSKVSRLIIDTIKNCLKRDADERLTAQEVLQTDFLKPKLIVKPFIDDLVKNAINYGNTHTDIPKEKLDKLINDVWKRIVEQNEKW</sequence>
<keyword evidence="2" id="KW-1185">Reference proteome</keyword>
<dbReference type="EMBL" id="BSXV01001015">
    <property type="protein sequence ID" value="GME91463.1"/>
    <property type="molecule type" value="Genomic_DNA"/>
</dbReference>